<dbReference type="Proteomes" id="UP000573729">
    <property type="component" value="Unassembled WGS sequence"/>
</dbReference>
<organism evidence="2 3">
    <name type="scientific">Microbacterium marinum</name>
    <dbReference type="NCBI Taxonomy" id="421115"/>
    <lineage>
        <taxon>Bacteria</taxon>
        <taxon>Bacillati</taxon>
        <taxon>Actinomycetota</taxon>
        <taxon>Actinomycetes</taxon>
        <taxon>Micrococcales</taxon>
        <taxon>Microbacteriaceae</taxon>
        <taxon>Microbacterium</taxon>
    </lineage>
</organism>
<name>A0A7W7BQ80_9MICO</name>
<reference evidence="2 3" key="1">
    <citation type="submission" date="2020-08" db="EMBL/GenBank/DDBJ databases">
        <title>Sequencing the genomes of 1000 actinobacteria strains.</title>
        <authorList>
            <person name="Klenk H.-P."/>
        </authorList>
    </citation>
    <scope>NUCLEOTIDE SEQUENCE [LARGE SCALE GENOMIC DNA]</scope>
    <source>
        <strain evidence="2 3">DSM 24947</strain>
    </source>
</reference>
<evidence type="ECO:0000256" key="1">
    <source>
        <dbReference type="SAM" id="SignalP"/>
    </source>
</evidence>
<dbReference type="EMBL" id="JACHMD010000001">
    <property type="protein sequence ID" value="MBB4666820.1"/>
    <property type="molecule type" value="Genomic_DNA"/>
</dbReference>
<accession>A0A7W7BQ80</accession>
<evidence type="ECO:0000313" key="3">
    <source>
        <dbReference type="Proteomes" id="UP000573729"/>
    </source>
</evidence>
<keyword evidence="3" id="KW-1185">Reference proteome</keyword>
<feature type="signal peptide" evidence="1">
    <location>
        <begin position="1"/>
        <end position="26"/>
    </location>
</feature>
<keyword evidence="1" id="KW-0732">Signal</keyword>
<proteinExistence type="predicted"/>
<gene>
    <name evidence="2" type="ORF">BKA24_001529</name>
</gene>
<dbReference type="RefSeq" id="WP_184216707.1">
    <property type="nucleotide sequence ID" value="NZ_JACHMD010000001.1"/>
</dbReference>
<dbReference type="PROSITE" id="PS51257">
    <property type="entry name" value="PROKAR_LIPOPROTEIN"/>
    <property type="match status" value="1"/>
</dbReference>
<evidence type="ECO:0008006" key="4">
    <source>
        <dbReference type="Google" id="ProtNLM"/>
    </source>
</evidence>
<dbReference type="AlphaFoldDB" id="A0A7W7BQ80"/>
<feature type="chain" id="PRO_5031328530" description="Lipoprotein" evidence="1">
    <location>
        <begin position="27"/>
        <end position="133"/>
    </location>
</feature>
<evidence type="ECO:0000313" key="2">
    <source>
        <dbReference type="EMBL" id="MBB4666820.1"/>
    </source>
</evidence>
<protein>
    <recommendedName>
        <fullName evidence="4">Lipoprotein</fullName>
    </recommendedName>
</protein>
<sequence length="133" mass="14174">MTHARRPALFLLAVIALTATGCSSTAMPEFDRVQVPADRPEVVVESSEDALDAASLRYIGGAEGYDVYLARGAEDDEVLCLSLVRDGGWDSTSCGLHGVSVGIRPGVAVTTSSDRLGGEMREMITESVWISRK</sequence>
<comment type="caution">
    <text evidence="2">The sequence shown here is derived from an EMBL/GenBank/DDBJ whole genome shotgun (WGS) entry which is preliminary data.</text>
</comment>